<name>A0A7J9NWK9_METMI</name>
<dbReference type="Gene3D" id="2.130.10.30">
    <property type="entry name" value="Regulator of chromosome condensation 1/beta-lactamase-inhibitor protein II"/>
    <property type="match status" value="4"/>
</dbReference>
<dbReference type="InterPro" id="IPR009091">
    <property type="entry name" value="RCC1/BLIP-II"/>
</dbReference>
<dbReference type="PROSITE" id="PS50012">
    <property type="entry name" value="RCC1_3"/>
    <property type="match status" value="3"/>
</dbReference>
<gene>
    <name evidence="2" type="ORF">HNP86_001866</name>
</gene>
<dbReference type="Proteomes" id="UP000564425">
    <property type="component" value="Unassembled WGS sequence"/>
</dbReference>
<dbReference type="PRINTS" id="PR00633">
    <property type="entry name" value="RCCNDNSATION"/>
</dbReference>
<dbReference type="InterPro" id="IPR051210">
    <property type="entry name" value="Ub_ligase/GEF_domain"/>
</dbReference>
<dbReference type="PANTHER" id="PTHR22870:SF408">
    <property type="entry name" value="OS09G0560450 PROTEIN"/>
    <property type="match status" value="1"/>
</dbReference>
<reference evidence="2 3" key="1">
    <citation type="submission" date="2020-07" db="EMBL/GenBank/DDBJ databases">
        <title>Genomic Encyclopedia of Type Strains, Phase IV (KMG-V): Genome sequencing to study the core and pangenomes of soil and plant-associated prokaryotes.</title>
        <authorList>
            <person name="Whitman W."/>
        </authorList>
    </citation>
    <scope>NUCLEOTIDE SEQUENCE [LARGE SCALE GENOMIC DNA]</scope>
    <source>
        <strain evidence="2 3">A1</strain>
    </source>
</reference>
<dbReference type="InterPro" id="IPR000408">
    <property type="entry name" value="Reg_chr_condens"/>
</dbReference>
<evidence type="ECO:0000313" key="3">
    <source>
        <dbReference type="Proteomes" id="UP000564425"/>
    </source>
</evidence>
<comment type="caution">
    <text evidence="2">The sequence shown here is derived from an EMBL/GenBank/DDBJ whole genome shotgun (WGS) entry which is preliminary data.</text>
</comment>
<evidence type="ECO:0000256" key="1">
    <source>
        <dbReference type="ARBA" id="ARBA00022737"/>
    </source>
</evidence>
<dbReference type="EMBL" id="JACDUH010000003">
    <property type="protein sequence ID" value="MBA2851707.1"/>
    <property type="molecule type" value="Genomic_DNA"/>
</dbReference>
<dbReference type="SUPFAM" id="SSF50985">
    <property type="entry name" value="RCC1/BLIP-II"/>
    <property type="match status" value="2"/>
</dbReference>
<protein>
    <submittedName>
        <fullName evidence="2">Alpha-tubulin suppressor-like RCC1 family protein</fullName>
    </submittedName>
</protein>
<evidence type="ECO:0000313" key="2">
    <source>
        <dbReference type="EMBL" id="MBA2851707.1"/>
    </source>
</evidence>
<proteinExistence type="predicted"/>
<accession>A0A7J9NWK9</accession>
<sequence>MTLEYWAESKDNAHVLAPTLNAGENEVYVQVGGSELSDATNVYASFDIDTPYEIADIVDNFVLLTNGDVYCRGYNRYGRLGLGDITDVTHYVKHPLTNVKQIYACPGNIITAFLLENGDVYVCGYDYYNTLGVGVELYTPVKIDTSTLPDSIKKVCVGGQYIQTYTDYNRGIHITILLENGDVYVYGDNQSGQLGLGDNTNRTILTKVTSLSDVDDVYALGGVTLFTLINGDVYTCGTNQCGQLGLGDYTSRNTPTKISITNIADVVVVFTGFICLLTNGDVYTFGGTTSYTHGIDNATVLSPTLVLSSVDKIVGNSMYTLFLSESNGDYVCGKYAYLCDATGIKAQNTPVPITLPLADYTNIYAHDYGVAFVTNNKIELYGYLRLYMYGYQIEPHIAAWDYDESKITRTGFDVFYLDDNGDVYCYGCNSHGQLGLGHNAVVTTWVKNENVSDVKSIAATANHTAFVLNNGDVYICGNNLRGQLGLGDTVDRYTPVKLNLSNVNRCWLNYNCTYILLNDGNVYACGYNNYGQLGVNGGEIQYEIPTLCAVSDVVDINNTSALLCHFIQSNGDVYACGYNYYGQLGLGHNTTPVTTVTKLDLMNVSKIIANLDNSTSYFVLNNGDIYACGSNNACQTGLGEGSANPMLIPTQLSINYNEVEDFKAETTNTLTYKSNDTIYVCGNNYYGQFGTGDTEIVTNPTPITLSGAIKILTYTFGSFVLDSNGDVYSSGDNSGIYRFTLLPDNIKYTTFTKVDIPYNVVDMFFSAGTTNTTYSTLVLVGENGEHIFTRIADYTTGIVNKNITPINTGCDTIPIVLPYESDTNILDFAFETGELYYEPKVTNEPVVTGIEVIDENTLKFTIYSEDELTNYPVELNVSKLGLADNTTNLYVTTTLEDIPEGEEFVPYVPCASNKVYINSTGSVYTILDIGANATKEIYLVKSSNAQSDDTILTNAVGTLSNNWSASNANIKIGPYGRGVNVISGYIERTLTCDGKIVDVVVEVNEATTIAVVGNIKLKQENSDLTVYNGDSLYATISDVFLTSERKRITLDFTGNLQVYVDNELKLSADDTFTELTTIQLYGDCLFTHLKVYSKQTCTVSFIEKNHQ</sequence>
<dbReference type="Pfam" id="PF00415">
    <property type="entry name" value="RCC1"/>
    <property type="match status" value="4"/>
</dbReference>
<dbReference type="Pfam" id="PF13540">
    <property type="entry name" value="RCC1_2"/>
    <property type="match status" value="1"/>
</dbReference>
<keyword evidence="1" id="KW-0677">Repeat</keyword>
<dbReference type="PANTHER" id="PTHR22870">
    <property type="entry name" value="REGULATOR OF CHROMOSOME CONDENSATION"/>
    <property type="match status" value="1"/>
</dbReference>
<organism evidence="2 3">
    <name type="scientific">Methanococcus maripaludis</name>
    <name type="common">Methanococcus deltae</name>
    <dbReference type="NCBI Taxonomy" id="39152"/>
    <lineage>
        <taxon>Archaea</taxon>
        <taxon>Methanobacteriati</taxon>
        <taxon>Methanobacteriota</taxon>
        <taxon>Methanomada group</taxon>
        <taxon>Methanococci</taxon>
        <taxon>Methanococcales</taxon>
        <taxon>Methanococcaceae</taxon>
        <taxon>Methanococcus</taxon>
    </lineage>
</organism>
<dbReference type="RefSeq" id="WP_181501532.1">
    <property type="nucleotide sequence ID" value="NZ_JACDUH010000003.1"/>
</dbReference>
<dbReference type="AlphaFoldDB" id="A0A7J9NWK9"/>